<protein>
    <submittedName>
        <fullName evidence="2">Transglutaminase domain-containing protein</fullName>
    </submittedName>
</protein>
<evidence type="ECO:0000259" key="1">
    <source>
        <dbReference type="SMART" id="SM00460"/>
    </source>
</evidence>
<evidence type="ECO:0000313" key="2">
    <source>
        <dbReference type="EMBL" id="MFB9330391.1"/>
    </source>
</evidence>
<keyword evidence="3" id="KW-1185">Reference proteome</keyword>
<dbReference type="SUPFAM" id="SSF54001">
    <property type="entry name" value="Cysteine proteinases"/>
    <property type="match status" value="1"/>
</dbReference>
<dbReference type="SMART" id="SM00460">
    <property type="entry name" value="TGc"/>
    <property type="match status" value="1"/>
</dbReference>
<dbReference type="EMBL" id="JBHMDO010000047">
    <property type="protein sequence ID" value="MFB9330391.1"/>
    <property type="molecule type" value="Genomic_DNA"/>
</dbReference>
<sequence length="261" mass="29598">MSRMVVRLGLAAAVLTFGLGAEVRFMDAQGLALSTSTPAALEQEIALQVQQQQPVIKLAYTGDRDELSATIAELTRRAIEHDDYTRYVIDSYFYSVRAWGSTATVTMNVSYRESAEQTRYVDEQVRQTLAAILTPEMNDREKVKAIHDWIVLRLAYDESLARYTAYEALTERKAVCQGYALLNQRMLTAAGIESRIIEGQVDSGSHVWNLVKLGDSWHHVDATWDDPLPDRPGSVGTKYLLKNDRQMRLDHRWERTYPPAD</sequence>
<dbReference type="InterPro" id="IPR002931">
    <property type="entry name" value="Transglutaminase-like"/>
</dbReference>
<reference evidence="2 3" key="1">
    <citation type="submission" date="2024-09" db="EMBL/GenBank/DDBJ databases">
        <authorList>
            <person name="Sun Q."/>
            <person name="Mori K."/>
        </authorList>
    </citation>
    <scope>NUCLEOTIDE SEQUENCE [LARGE SCALE GENOMIC DNA]</scope>
    <source>
        <strain evidence="2 3">TISTR 2452</strain>
    </source>
</reference>
<dbReference type="Gene3D" id="3.10.620.30">
    <property type="match status" value="1"/>
</dbReference>
<dbReference type="Proteomes" id="UP001589747">
    <property type="component" value="Unassembled WGS sequence"/>
</dbReference>
<proteinExistence type="predicted"/>
<dbReference type="InterPro" id="IPR038765">
    <property type="entry name" value="Papain-like_cys_pep_sf"/>
</dbReference>
<feature type="domain" description="Transglutaminase-like" evidence="1">
    <location>
        <begin position="168"/>
        <end position="224"/>
    </location>
</feature>
<comment type="caution">
    <text evidence="2">The sequence shown here is derived from an EMBL/GenBank/DDBJ whole genome shotgun (WGS) entry which is preliminary data.</text>
</comment>
<name>A0ABV5KYU7_9BACL</name>
<dbReference type="PANTHER" id="PTHR46333:SF2">
    <property type="entry name" value="CYTOKINESIS PROTEIN 3"/>
    <property type="match status" value="1"/>
</dbReference>
<organism evidence="2 3">
    <name type="scientific">Paenibacillus aurantiacus</name>
    <dbReference type="NCBI Taxonomy" id="1936118"/>
    <lineage>
        <taxon>Bacteria</taxon>
        <taxon>Bacillati</taxon>
        <taxon>Bacillota</taxon>
        <taxon>Bacilli</taxon>
        <taxon>Bacillales</taxon>
        <taxon>Paenibacillaceae</taxon>
        <taxon>Paenibacillus</taxon>
    </lineage>
</organism>
<accession>A0ABV5KYU7</accession>
<dbReference type="PANTHER" id="PTHR46333">
    <property type="entry name" value="CYTOKINESIS PROTEIN 3"/>
    <property type="match status" value="1"/>
</dbReference>
<evidence type="ECO:0000313" key="3">
    <source>
        <dbReference type="Proteomes" id="UP001589747"/>
    </source>
</evidence>
<dbReference type="Pfam" id="PF01841">
    <property type="entry name" value="Transglut_core"/>
    <property type="match status" value="1"/>
</dbReference>
<dbReference type="InterPro" id="IPR052557">
    <property type="entry name" value="CAP/Cytokinesis_protein"/>
</dbReference>
<gene>
    <name evidence="2" type="ORF">ACFFSY_30970</name>
</gene>
<dbReference type="RefSeq" id="WP_377501530.1">
    <property type="nucleotide sequence ID" value="NZ_JBHMDO010000047.1"/>
</dbReference>